<accession>A0A369W4W8</accession>
<dbReference type="AlphaFoldDB" id="A0A369W4W8"/>
<dbReference type="EMBL" id="QQNH01000009">
    <property type="protein sequence ID" value="RDE09059.1"/>
    <property type="molecule type" value="Genomic_DNA"/>
</dbReference>
<dbReference type="GO" id="GO:0016887">
    <property type="term" value="F:ATP hydrolysis activity"/>
    <property type="evidence" value="ECO:0007669"/>
    <property type="project" value="InterPro"/>
</dbReference>
<comment type="caution">
    <text evidence="6">The sequence shown here is derived from an EMBL/GenBank/DDBJ whole genome shotgun (WGS) entry which is preliminary data.</text>
</comment>
<name>A0A369W4W8_9HYPH</name>
<dbReference type="PROSITE" id="PS00211">
    <property type="entry name" value="ABC_TRANSPORTER_1"/>
    <property type="match status" value="1"/>
</dbReference>
<evidence type="ECO:0000259" key="5">
    <source>
        <dbReference type="PROSITE" id="PS50893"/>
    </source>
</evidence>
<protein>
    <submittedName>
        <fullName evidence="6">ABC transporter ATP-binding protein</fullName>
    </submittedName>
</protein>
<dbReference type="GO" id="GO:0005524">
    <property type="term" value="F:ATP binding"/>
    <property type="evidence" value="ECO:0007669"/>
    <property type="project" value="UniProtKB-KW"/>
</dbReference>
<keyword evidence="4 6" id="KW-0067">ATP-binding</keyword>
<dbReference type="PROSITE" id="PS50893">
    <property type="entry name" value="ABC_TRANSPORTER_2"/>
    <property type="match status" value="1"/>
</dbReference>
<dbReference type="PANTHER" id="PTHR42788:SF13">
    <property type="entry name" value="ALIPHATIC SULFONATES IMPORT ATP-BINDING PROTEIN SSUB"/>
    <property type="match status" value="1"/>
</dbReference>
<dbReference type="InterPro" id="IPR003439">
    <property type="entry name" value="ABC_transporter-like_ATP-bd"/>
</dbReference>
<proteinExistence type="inferred from homology"/>
<keyword evidence="2" id="KW-0813">Transport</keyword>
<gene>
    <name evidence="6" type="ORF">DVH29_08880</name>
</gene>
<dbReference type="SMART" id="SM00382">
    <property type="entry name" value="AAA"/>
    <property type="match status" value="1"/>
</dbReference>
<dbReference type="InterPro" id="IPR017871">
    <property type="entry name" value="ABC_transporter-like_CS"/>
</dbReference>
<evidence type="ECO:0000256" key="4">
    <source>
        <dbReference type="ARBA" id="ARBA00022840"/>
    </source>
</evidence>
<evidence type="ECO:0000313" key="6">
    <source>
        <dbReference type="EMBL" id="RDE09059.1"/>
    </source>
</evidence>
<dbReference type="InterPro" id="IPR027417">
    <property type="entry name" value="P-loop_NTPase"/>
</dbReference>
<evidence type="ECO:0000256" key="2">
    <source>
        <dbReference type="ARBA" id="ARBA00022448"/>
    </source>
</evidence>
<keyword evidence="7" id="KW-1185">Reference proteome</keyword>
<keyword evidence="3" id="KW-0547">Nucleotide-binding</keyword>
<dbReference type="SUPFAM" id="SSF52540">
    <property type="entry name" value="P-loop containing nucleoside triphosphate hydrolases"/>
    <property type="match status" value="1"/>
</dbReference>
<reference evidence="7" key="1">
    <citation type="submission" date="2018-07" db="EMBL/GenBank/DDBJ databases">
        <authorList>
            <person name="Liu B.-T."/>
            <person name="Du Z."/>
        </authorList>
    </citation>
    <scope>NUCLEOTIDE SEQUENCE [LARGE SCALE GENOMIC DNA]</scope>
    <source>
        <strain evidence="7">XYN52</strain>
    </source>
</reference>
<evidence type="ECO:0000256" key="1">
    <source>
        <dbReference type="ARBA" id="ARBA00005417"/>
    </source>
</evidence>
<dbReference type="CDD" id="cd03293">
    <property type="entry name" value="ABC_NrtD_SsuB_transporters"/>
    <property type="match status" value="1"/>
</dbReference>
<comment type="similarity">
    <text evidence="1">Belongs to the ABC transporter superfamily.</text>
</comment>
<sequence length="321" mass="35313">MRGNTCRWSRSICGCWSSSPSCSLSNTACCAWPSAASSGGADNPRQTLTPSNSKGFIMTGTSDTVLKVEGLQVSYGSIPAISSLDFEIKRGEFVAILGPSGCGKSSMLNVISGLLPPTRGVVEVDSRPLYDAGRHAPKLGYVFQAHRLLPWRTVKQNLELVLAASDVPRDQWEDNIDRLLDILHIGQFKNSWPMQLSGGQRQRVSIARALLVEPSYILMDEPLSTLDEVTARSLRQELSGIWARTGATIVFVTHSIREAVYLADRIIILTRGPSTVFENYHVPIARPRAYDDPRIAEVEADIIRRVEHAWGLDPIKQSEVA</sequence>
<dbReference type="PANTHER" id="PTHR42788">
    <property type="entry name" value="TAURINE IMPORT ATP-BINDING PROTEIN-RELATED"/>
    <property type="match status" value="1"/>
</dbReference>
<dbReference type="Proteomes" id="UP000253759">
    <property type="component" value="Unassembled WGS sequence"/>
</dbReference>
<dbReference type="Gene3D" id="3.40.50.300">
    <property type="entry name" value="P-loop containing nucleotide triphosphate hydrolases"/>
    <property type="match status" value="1"/>
</dbReference>
<dbReference type="InterPro" id="IPR050166">
    <property type="entry name" value="ABC_transporter_ATP-bind"/>
</dbReference>
<feature type="domain" description="ABC transporter" evidence="5">
    <location>
        <begin position="66"/>
        <end position="296"/>
    </location>
</feature>
<dbReference type="InterPro" id="IPR003593">
    <property type="entry name" value="AAA+_ATPase"/>
</dbReference>
<evidence type="ECO:0000256" key="3">
    <source>
        <dbReference type="ARBA" id="ARBA00022741"/>
    </source>
</evidence>
<evidence type="ECO:0000313" key="7">
    <source>
        <dbReference type="Proteomes" id="UP000253759"/>
    </source>
</evidence>
<organism evidence="6 7">
    <name type="scientific">Pelagibacterium lacus</name>
    <dbReference type="NCBI Taxonomy" id="2282655"/>
    <lineage>
        <taxon>Bacteria</taxon>
        <taxon>Pseudomonadati</taxon>
        <taxon>Pseudomonadota</taxon>
        <taxon>Alphaproteobacteria</taxon>
        <taxon>Hyphomicrobiales</taxon>
        <taxon>Devosiaceae</taxon>
        <taxon>Pelagibacterium</taxon>
    </lineage>
</organism>
<dbReference type="Pfam" id="PF00005">
    <property type="entry name" value="ABC_tran"/>
    <property type="match status" value="1"/>
</dbReference>